<dbReference type="SUPFAM" id="SSF46785">
    <property type="entry name" value="Winged helix' DNA-binding domain"/>
    <property type="match status" value="1"/>
</dbReference>
<evidence type="ECO:0000313" key="7">
    <source>
        <dbReference type="Proteomes" id="UP001261125"/>
    </source>
</evidence>
<dbReference type="PANTHER" id="PTHR42756">
    <property type="entry name" value="TRANSCRIPTIONAL REGULATOR, MARR"/>
    <property type="match status" value="1"/>
</dbReference>
<dbReference type="RefSeq" id="WP_298876961.1">
    <property type="nucleotide sequence ID" value="NZ_JAWDIT010000002.1"/>
</dbReference>
<dbReference type="PROSITE" id="PS50995">
    <property type="entry name" value="HTH_MARR_2"/>
    <property type="match status" value="1"/>
</dbReference>
<dbReference type="PRINTS" id="PR00598">
    <property type="entry name" value="HTHMARR"/>
</dbReference>
<sequence length="173" mass="18630">MEEPNPSSPPPVVGGVAVPPTRRPTALVRDLFTAGSVFEKALQRELAVNPTGLDAMGHLVMSGPLSPGELSRRLDLTTAATTAAIDRLVDLGHVTRTPHPTDRRSVLVVPTDTSMARAMGHLMPMIASVDAVLDEFSDEEQEVITRYLERVIASYGIPDDGEIRSMAVPRTTH</sequence>
<protein>
    <submittedName>
        <fullName evidence="6">MarR family transcriptional regulator</fullName>
    </submittedName>
</protein>
<evidence type="ECO:0000256" key="3">
    <source>
        <dbReference type="ARBA" id="ARBA00023163"/>
    </source>
</evidence>
<accession>A0ABU3SKQ1</accession>
<dbReference type="InterPro" id="IPR036390">
    <property type="entry name" value="WH_DNA-bd_sf"/>
</dbReference>
<comment type="caution">
    <text evidence="6">The sequence shown here is derived from an EMBL/GenBank/DDBJ whole genome shotgun (WGS) entry which is preliminary data.</text>
</comment>
<keyword evidence="1" id="KW-0805">Transcription regulation</keyword>
<gene>
    <name evidence="6" type="ORF">RWH44_06665</name>
</gene>
<keyword evidence="2" id="KW-0238">DNA-binding</keyword>
<evidence type="ECO:0000256" key="4">
    <source>
        <dbReference type="SAM" id="MobiDB-lite"/>
    </source>
</evidence>
<evidence type="ECO:0000256" key="1">
    <source>
        <dbReference type="ARBA" id="ARBA00023015"/>
    </source>
</evidence>
<feature type="region of interest" description="Disordered" evidence="4">
    <location>
        <begin position="1"/>
        <end position="20"/>
    </location>
</feature>
<keyword evidence="3" id="KW-0804">Transcription</keyword>
<proteinExistence type="predicted"/>
<evidence type="ECO:0000259" key="5">
    <source>
        <dbReference type="PROSITE" id="PS50995"/>
    </source>
</evidence>
<dbReference type="InterPro" id="IPR036388">
    <property type="entry name" value="WH-like_DNA-bd_sf"/>
</dbReference>
<reference evidence="6 7" key="1">
    <citation type="submission" date="2023-09" db="EMBL/GenBank/DDBJ databases">
        <title>Microbacterium fusihabitans sp. nov., Microbacterium phycihabitans sp. nov., and Microbacterium cervinum sp. nov., isolated from dried seaweeds of beach.</title>
        <authorList>
            <person name="Lee S.D."/>
        </authorList>
    </citation>
    <scope>NUCLEOTIDE SEQUENCE [LARGE SCALE GENOMIC DNA]</scope>
    <source>
        <strain evidence="6 7">KSW2-29</strain>
    </source>
</reference>
<name>A0ABU3SKQ1_9MICO</name>
<dbReference type="SMART" id="SM00347">
    <property type="entry name" value="HTH_MARR"/>
    <property type="match status" value="1"/>
</dbReference>
<evidence type="ECO:0000313" key="6">
    <source>
        <dbReference type="EMBL" id="MDU0345384.1"/>
    </source>
</evidence>
<dbReference type="Proteomes" id="UP001261125">
    <property type="component" value="Unassembled WGS sequence"/>
</dbReference>
<dbReference type="PANTHER" id="PTHR42756:SF1">
    <property type="entry name" value="TRANSCRIPTIONAL REPRESSOR OF EMRAB OPERON"/>
    <property type="match status" value="1"/>
</dbReference>
<dbReference type="InterPro" id="IPR000835">
    <property type="entry name" value="HTH_MarR-typ"/>
</dbReference>
<dbReference type="EMBL" id="JAWDIT010000002">
    <property type="protein sequence ID" value="MDU0345384.1"/>
    <property type="molecule type" value="Genomic_DNA"/>
</dbReference>
<dbReference type="Pfam" id="PF12802">
    <property type="entry name" value="MarR_2"/>
    <property type="match status" value="1"/>
</dbReference>
<organism evidence="6 7">
    <name type="scientific">Microbacterium phycohabitans</name>
    <dbReference type="NCBI Taxonomy" id="3075993"/>
    <lineage>
        <taxon>Bacteria</taxon>
        <taxon>Bacillati</taxon>
        <taxon>Actinomycetota</taxon>
        <taxon>Actinomycetes</taxon>
        <taxon>Micrococcales</taxon>
        <taxon>Microbacteriaceae</taxon>
        <taxon>Microbacterium</taxon>
    </lineage>
</organism>
<evidence type="ECO:0000256" key="2">
    <source>
        <dbReference type="ARBA" id="ARBA00023125"/>
    </source>
</evidence>
<feature type="domain" description="HTH marR-type" evidence="5">
    <location>
        <begin position="24"/>
        <end position="153"/>
    </location>
</feature>
<keyword evidence="7" id="KW-1185">Reference proteome</keyword>
<dbReference type="Gene3D" id="1.10.10.10">
    <property type="entry name" value="Winged helix-like DNA-binding domain superfamily/Winged helix DNA-binding domain"/>
    <property type="match status" value="1"/>
</dbReference>
<feature type="compositionally biased region" description="Pro residues" evidence="4">
    <location>
        <begin position="1"/>
        <end position="12"/>
    </location>
</feature>